<accession>A0A0S2TD85</accession>
<gene>
    <name evidence="2" type="ORF">Tel_07930</name>
</gene>
<keyword evidence="1" id="KW-1133">Transmembrane helix</keyword>
<keyword evidence="3" id="KW-1185">Reference proteome</keyword>
<protein>
    <recommendedName>
        <fullName evidence="4">Lipase</fullName>
    </recommendedName>
</protein>
<keyword evidence="1" id="KW-0472">Membrane</keyword>
<organism evidence="2 3">
    <name type="scientific">Candidatus Tenderia electrophaga</name>
    <dbReference type="NCBI Taxonomy" id="1748243"/>
    <lineage>
        <taxon>Bacteria</taxon>
        <taxon>Pseudomonadati</taxon>
        <taxon>Pseudomonadota</taxon>
        <taxon>Gammaproteobacteria</taxon>
        <taxon>Candidatus Tenderiales</taxon>
        <taxon>Candidatus Tenderiaceae</taxon>
        <taxon>Candidatus Tenderia</taxon>
    </lineage>
</organism>
<evidence type="ECO:0008006" key="4">
    <source>
        <dbReference type="Google" id="ProtNLM"/>
    </source>
</evidence>
<dbReference type="InterPro" id="IPR025498">
    <property type="entry name" value="DUF4389"/>
</dbReference>
<sequence>MDMDMEDRGNEPGIWRRGLFMLLFAVCLWVAKFVAAVVIVFQFFNVVITGSVNEKLLWFGQSLSLYHYQVLRFLTFNSEEHPYPLGDWPAGGSPLFEED</sequence>
<keyword evidence="1" id="KW-0812">Transmembrane</keyword>
<reference evidence="2" key="1">
    <citation type="submission" date="2015-10" db="EMBL/GenBank/DDBJ databases">
        <title>Description of Candidatus Tenderia electrophaga gen. nov, sp. nov., an Uncultivated Electroautotroph from a Biocathode Enrichment.</title>
        <authorList>
            <person name="Eddie B.J."/>
            <person name="Malanoski A.P."/>
            <person name="Wang Z."/>
            <person name="Hall R.J."/>
            <person name="Oh S.D."/>
            <person name="Heiner C."/>
            <person name="Lin B."/>
            <person name="Strycharz-Glaven S.M."/>
        </authorList>
    </citation>
    <scope>NUCLEOTIDE SEQUENCE [LARGE SCALE GENOMIC DNA]</scope>
    <source>
        <strain evidence="2">NRL1</strain>
    </source>
</reference>
<proteinExistence type="predicted"/>
<dbReference type="Pfam" id="PF14333">
    <property type="entry name" value="DUF4389"/>
    <property type="match status" value="1"/>
</dbReference>
<dbReference type="Proteomes" id="UP000055136">
    <property type="component" value="Chromosome"/>
</dbReference>
<dbReference type="AlphaFoldDB" id="A0A0S2TD85"/>
<evidence type="ECO:0000256" key="1">
    <source>
        <dbReference type="SAM" id="Phobius"/>
    </source>
</evidence>
<dbReference type="EMBL" id="CP013099">
    <property type="protein sequence ID" value="ALP53090.1"/>
    <property type="molecule type" value="Genomic_DNA"/>
</dbReference>
<evidence type="ECO:0000313" key="3">
    <source>
        <dbReference type="Proteomes" id="UP000055136"/>
    </source>
</evidence>
<feature type="transmembrane region" description="Helical" evidence="1">
    <location>
        <begin position="20"/>
        <end position="44"/>
    </location>
</feature>
<dbReference type="STRING" id="1748243.Tel_07930"/>
<name>A0A0S2TD85_9GAMM</name>
<dbReference type="KEGG" id="tee:Tel_07930"/>
<evidence type="ECO:0000313" key="2">
    <source>
        <dbReference type="EMBL" id="ALP53090.1"/>
    </source>
</evidence>